<dbReference type="InterPro" id="IPR036366">
    <property type="entry name" value="PGBDSf"/>
</dbReference>
<keyword evidence="2" id="KW-0812">Transmembrane</keyword>
<evidence type="ECO:0000313" key="4">
    <source>
        <dbReference type="EMBL" id="MDQ0441415.1"/>
    </source>
</evidence>
<feature type="domain" description="Peptidoglycan binding-like" evidence="3">
    <location>
        <begin position="173"/>
        <end position="227"/>
    </location>
</feature>
<organism evidence="4 5">
    <name type="scientific">Methylobacterium persicinum</name>
    <dbReference type="NCBI Taxonomy" id="374426"/>
    <lineage>
        <taxon>Bacteria</taxon>
        <taxon>Pseudomonadati</taxon>
        <taxon>Pseudomonadota</taxon>
        <taxon>Alphaproteobacteria</taxon>
        <taxon>Hyphomicrobiales</taxon>
        <taxon>Methylobacteriaceae</taxon>
        <taxon>Methylobacterium</taxon>
    </lineage>
</organism>
<gene>
    <name evidence="4" type="ORF">QO016_000898</name>
</gene>
<keyword evidence="5" id="KW-1185">Reference proteome</keyword>
<evidence type="ECO:0000256" key="1">
    <source>
        <dbReference type="SAM" id="MobiDB-lite"/>
    </source>
</evidence>
<accession>A0ABU0HI73</accession>
<feature type="compositionally biased region" description="Basic and acidic residues" evidence="1">
    <location>
        <begin position="139"/>
        <end position="148"/>
    </location>
</feature>
<dbReference type="InterPro" id="IPR036365">
    <property type="entry name" value="PGBD-like_sf"/>
</dbReference>
<comment type="caution">
    <text evidence="4">The sequence shown here is derived from an EMBL/GenBank/DDBJ whole genome shotgun (WGS) entry which is preliminary data.</text>
</comment>
<reference evidence="4 5" key="1">
    <citation type="submission" date="2023-07" db="EMBL/GenBank/DDBJ databases">
        <title>Genomic Encyclopedia of Type Strains, Phase IV (KMG-IV): sequencing the most valuable type-strain genomes for metagenomic binning, comparative biology and taxonomic classification.</title>
        <authorList>
            <person name="Goeker M."/>
        </authorList>
    </citation>
    <scope>NUCLEOTIDE SEQUENCE [LARGE SCALE GENOMIC DNA]</scope>
    <source>
        <strain evidence="4 5">DSM 19562</strain>
    </source>
</reference>
<dbReference type="RefSeq" id="WP_238250012.1">
    <property type="nucleotide sequence ID" value="NZ_BPQX01000037.1"/>
</dbReference>
<dbReference type="InterPro" id="IPR002477">
    <property type="entry name" value="Peptidoglycan-bd-like"/>
</dbReference>
<dbReference type="Proteomes" id="UP001236369">
    <property type="component" value="Unassembled WGS sequence"/>
</dbReference>
<feature type="transmembrane region" description="Helical" evidence="2">
    <location>
        <begin position="58"/>
        <end position="78"/>
    </location>
</feature>
<sequence>MAGYREITIAGEGRSPRPKRTSVRVAPERGGAGWRGVAMRILSHGFAMGKVACREKPGSVFGGVVALVAAGFICVNALDSQKGRHPAPILPKVAPKVAAKAPPPAPTPARQEAVREVARESVPAPATNPASPKPTTPDRIAELIRAEDTTASVNPRTKPAAAKAEASAPAVDPAVSRAQRALAKLGYGPIKADGAMGPATKAAIEKFERDRKLPVTGEAAGKTLRALETGAGKG</sequence>
<dbReference type="EMBL" id="JAUSVV010000002">
    <property type="protein sequence ID" value="MDQ0441415.1"/>
    <property type="molecule type" value="Genomic_DNA"/>
</dbReference>
<evidence type="ECO:0000256" key="2">
    <source>
        <dbReference type="SAM" id="Phobius"/>
    </source>
</evidence>
<dbReference type="Gene3D" id="1.10.101.10">
    <property type="entry name" value="PGBD-like superfamily/PGBD"/>
    <property type="match status" value="1"/>
</dbReference>
<feature type="region of interest" description="Disordered" evidence="1">
    <location>
        <begin position="1"/>
        <end position="28"/>
    </location>
</feature>
<keyword evidence="2" id="KW-1133">Transmembrane helix</keyword>
<dbReference type="SUPFAM" id="SSF47090">
    <property type="entry name" value="PGBD-like"/>
    <property type="match status" value="1"/>
</dbReference>
<dbReference type="Pfam" id="PF01471">
    <property type="entry name" value="PG_binding_1"/>
    <property type="match status" value="1"/>
</dbReference>
<feature type="region of interest" description="Disordered" evidence="1">
    <location>
        <begin position="98"/>
        <end position="171"/>
    </location>
</feature>
<name>A0ABU0HI73_9HYPH</name>
<evidence type="ECO:0000259" key="3">
    <source>
        <dbReference type="Pfam" id="PF01471"/>
    </source>
</evidence>
<keyword evidence="2" id="KW-0472">Membrane</keyword>
<feature type="compositionally biased region" description="Low complexity" evidence="1">
    <location>
        <begin position="155"/>
        <end position="171"/>
    </location>
</feature>
<evidence type="ECO:0000313" key="5">
    <source>
        <dbReference type="Proteomes" id="UP001236369"/>
    </source>
</evidence>
<protein>
    <recommendedName>
        <fullName evidence="3">Peptidoglycan binding-like domain-containing protein</fullName>
    </recommendedName>
</protein>
<proteinExistence type="predicted"/>